<dbReference type="GO" id="GO:0004497">
    <property type="term" value="F:monooxygenase activity"/>
    <property type="evidence" value="ECO:0007669"/>
    <property type="project" value="UniProtKB-KW"/>
</dbReference>
<comment type="similarity">
    <text evidence="2">Belongs to the cytochrome P450 family.</text>
</comment>
<evidence type="ECO:0000256" key="3">
    <source>
        <dbReference type="ARBA" id="ARBA00022617"/>
    </source>
</evidence>
<organism evidence="11 12">
    <name type="scientific">Cuscuta epithymum</name>
    <dbReference type="NCBI Taxonomy" id="186058"/>
    <lineage>
        <taxon>Eukaryota</taxon>
        <taxon>Viridiplantae</taxon>
        <taxon>Streptophyta</taxon>
        <taxon>Embryophyta</taxon>
        <taxon>Tracheophyta</taxon>
        <taxon>Spermatophyta</taxon>
        <taxon>Magnoliopsida</taxon>
        <taxon>eudicotyledons</taxon>
        <taxon>Gunneridae</taxon>
        <taxon>Pentapetalae</taxon>
        <taxon>asterids</taxon>
        <taxon>lamiids</taxon>
        <taxon>Solanales</taxon>
        <taxon>Convolvulaceae</taxon>
        <taxon>Cuscuteae</taxon>
        <taxon>Cuscuta</taxon>
        <taxon>Cuscuta subgen. Cuscuta</taxon>
    </lineage>
</organism>
<dbReference type="Proteomes" id="UP001152523">
    <property type="component" value="Unassembled WGS sequence"/>
</dbReference>
<evidence type="ECO:0000256" key="1">
    <source>
        <dbReference type="ARBA" id="ARBA00004370"/>
    </source>
</evidence>
<evidence type="ECO:0000256" key="10">
    <source>
        <dbReference type="ARBA" id="ARBA00023136"/>
    </source>
</evidence>
<evidence type="ECO:0000313" key="12">
    <source>
        <dbReference type="Proteomes" id="UP001152523"/>
    </source>
</evidence>
<dbReference type="InterPro" id="IPR036396">
    <property type="entry name" value="Cyt_P450_sf"/>
</dbReference>
<keyword evidence="12" id="KW-1185">Reference proteome</keyword>
<evidence type="ECO:0000256" key="4">
    <source>
        <dbReference type="ARBA" id="ARBA00022692"/>
    </source>
</evidence>
<keyword evidence="10" id="KW-0472">Membrane</keyword>
<keyword evidence="6" id="KW-1133">Transmembrane helix</keyword>
<evidence type="ECO:0000256" key="5">
    <source>
        <dbReference type="ARBA" id="ARBA00022723"/>
    </source>
</evidence>
<reference evidence="11" key="1">
    <citation type="submission" date="2022-07" db="EMBL/GenBank/DDBJ databases">
        <authorList>
            <person name="Macas J."/>
            <person name="Novak P."/>
            <person name="Neumann P."/>
        </authorList>
    </citation>
    <scope>NUCLEOTIDE SEQUENCE</scope>
</reference>
<dbReference type="Pfam" id="PF00067">
    <property type="entry name" value="p450"/>
    <property type="match status" value="1"/>
</dbReference>
<comment type="caution">
    <text evidence="11">The sequence shown here is derived from an EMBL/GenBank/DDBJ whole genome shotgun (WGS) entry which is preliminary data.</text>
</comment>
<sequence>MEAALSCLLLAVGFWALVLTRGVLDWVWLKPKRWERCLKEQGLKGNPYRLLFGDMKDMANMISEANSKPMNLFDDYTAPRLLPYFLHLINKYGKNCYVWMGPTPTVVIMDTDLIKEVFNKHHLYQKSRSNPLTKKLMQ</sequence>
<evidence type="ECO:0000256" key="6">
    <source>
        <dbReference type="ARBA" id="ARBA00022989"/>
    </source>
</evidence>
<evidence type="ECO:0000256" key="7">
    <source>
        <dbReference type="ARBA" id="ARBA00023002"/>
    </source>
</evidence>
<evidence type="ECO:0000313" key="11">
    <source>
        <dbReference type="EMBL" id="CAH9077524.1"/>
    </source>
</evidence>
<proteinExistence type="inferred from homology"/>
<keyword evidence="4" id="KW-0812">Transmembrane</keyword>
<dbReference type="EMBL" id="CAMAPF010000031">
    <property type="protein sequence ID" value="CAH9077524.1"/>
    <property type="molecule type" value="Genomic_DNA"/>
</dbReference>
<keyword evidence="7" id="KW-0560">Oxidoreductase</keyword>
<gene>
    <name evidence="11" type="ORF">CEPIT_LOCUS6213</name>
</gene>
<evidence type="ECO:0000256" key="2">
    <source>
        <dbReference type="ARBA" id="ARBA00010617"/>
    </source>
</evidence>
<keyword evidence="5" id="KW-0479">Metal-binding</keyword>
<dbReference type="Gene3D" id="1.10.630.10">
    <property type="entry name" value="Cytochrome P450"/>
    <property type="match status" value="1"/>
</dbReference>
<dbReference type="InterPro" id="IPR050665">
    <property type="entry name" value="Cytochrome_P450_Monooxygen"/>
</dbReference>
<dbReference type="PANTHER" id="PTHR24282:SF273">
    <property type="entry name" value="CYTOCHROME P450 CYP72A219-LIKE"/>
    <property type="match status" value="1"/>
</dbReference>
<dbReference type="AlphaFoldDB" id="A0AAV0CHI2"/>
<dbReference type="GO" id="GO:0020037">
    <property type="term" value="F:heme binding"/>
    <property type="evidence" value="ECO:0007669"/>
    <property type="project" value="InterPro"/>
</dbReference>
<dbReference type="SUPFAM" id="SSF48264">
    <property type="entry name" value="Cytochrome P450"/>
    <property type="match status" value="1"/>
</dbReference>
<dbReference type="GO" id="GO:0016705">
    <property type="term" value="F:oxidoreductase activity, acting on paired donors, with incorporation or reduction of molecular oxygen"/>
    <property type="evidence" value="ECO:0007669"/>
    <property type="project" value="InterPro"/>
</dbReference>
<evidence type="ECO:0000256" key="9">
    <source>
        <dbReference type="ARBA" id="ARBA00023033"/>
    </source>
</evidence>
<accession>A0AAV0CHI2</accession>
<feature type="non-terminal residue" evidence="11">
    <location>
        <position position="138"/>
    </location>
</feature>
<dbReference type="GO" id="GO:0005506">
    <property type="term" value="F:iron ion binding"/>
    <property type="evidence" value="ECO:0007669"/>
    <property type="project" value="InterPro"/>
</dbReference>
<keyword evidence="3" id="KW-0349">Heme</keyword>
<name>A0AAV0CHI2_9ASTE</name>
<protein>
    <submittedName>
        <fullName evidence="11">Uncharacterized protein</fullName>
    </submittedName>
</protein>
<keyword evidence="9" id="KW-0503">Monooxygenase</keyword>
<comment type="subcellular location">
    <subcellularLocation>
        <location evidence="1">Membrane</location>
    </subcellularLocation>
</comment>
<dbReference type="PANTHER" id="PTHR24282">
    <property type="entry name" value="CYTOCHROME P450 FAMILY MEMBER"/>
    <property type="match status" value="1"/>
</dbReference>
<keyword evidence="8" id="KW-0408">Iron</keyword>
<evidence type="ECO:0000256" key="8">
    <source>
        <dbReference type="ARBA" id="ARBA00023004"/>
    </source>
</evidence>
<dbReference type="GO" id="GO:0016020">
    <property type="term" value="C:membrane"/>
    <property type="evidence" value="ECO:0007669"/>
    <property type="project" value="UniProtKB-SubCell"/>
</dbReference>
<dbReference type="InterPro" id="IPR001128">
    <property type="entry name" value="Cyt_P450"/>
</dbReference>